<protein>
    <submittedName>
        <fullName evidence="1">Uncharacterized protein</fullName>
    </submittedName>
</protein>
<evidence type="ECO:0000313" key="1">
    <source>
        <dbReference type="EMBL" id="ALV05186.1"/>
    </source>
</evidence>
<proteinExistence type="predicted"/>
<dbReference type="AlphaFoldDB" id="A0A0U3LFE0"/>
<dbReference type="EMBL" id="CP013729">
    <property type="protein sequence ID" value="ALV05186.1"/>
    <property type="molecule type" value="Genomic_DNA"/>
</dbReference>
<dbReference type="SUPFAM" id="SSF48613">
    <property type="entry name" value="Heme oxygenase-like"/>
    <property type="match status" value="1"/>
</dbReference>
<dbReference type="Gene3D" id="1.20.910.10">
    <property type="entry name" value="Heme oxygenase-like"/>
    <property type="match status" value="1"/>
</dbReference>
<gene>
    <name evidence="1" type="ORF">RD2015_690</name>
</gene>
<name>A0A0U3LFE0_9BURK</name>
<accession>A0A0U3LFE0</accession>
<dbReference type="InterPro" id="IPR016084">
    <property type="entry name" value="Haem_Oase-like_multi-hlx"/>
</dbReference>
<dbReference type="OrthoDB" id="5195905at2"/>
<keyword evidence="2" id="KW-1185">Reference proteome</keyword>
<sequence precursor="true">MSFIQPTLIHGVQYQRVDRSLNFVHGGHTFALDLDSEALAAAAEQVLDNLRTGTLSAAELAERHDAALRPYDTPTLLNILIAEMVITEAAPPSQMRGGRALFYELRAHQRASIAPALRDEPGALKYSRGELSHDDLKAWSIEYYFTTRFAEQCIIGAASQHSHPALQRMFEEFFIEEVGHDKLLERSLLGFGFSTTDLEHLSPHISTVAAMGMLLRASLFDLPLFITLVGQLEGTEVQCRRYIEMLERSGLPHEVIHPQIVHEMINIEHGHFDEALDMSATLPGVTGADIERCKRLLSLYAEMRKAVYPHVFKGIATARTLDAESYLGAWRTHGTAIKKSLLAIACANAPEVLSRSLARDFVELRKVAYVVWNAAEEGHVAAALLEYSLWKVAYQEPERISATLAWLDARAFGPTADSGLVPRFLLLALQAAREMQVPA</sequence>
<organism evidence="1 2">
    <name type="scientific">Roseateles depolymerans</name>
    <dbReference type="NCBI Taxonomy" id="76731"/>
    <lineage>
        <taxon>Bacteria</taxon>
        <taxon>Pseudomonadati</taxon>
        <taxon>Pseudomonadota</taxon>
        <taxon>Betaproteobacteria</taxon>
        <taxon>Burkholderiales</taxon>
        <taxon>Sphaerotilaceae</taxon>
        <taxon>Roseateles</taxon>
    </lineage>
</organism>
<dbReference type="Proteomes" id="UP000060699">
    <property type="component" value="Chromosome"/>
</dbReference>
<reference evidence="1 2" key="1">
    <citation type="submission" date="2015-12" db="EMBL/GenBank/DDBJ databases">
        <title>Complete genome of Roseateles depolymerans KCTC 42856.</title>
        <authorList>
            <person name="Kim K.M."/>
        </authorList>
    </citation>
    <scope>NUCLEOTIDE SEQUENCE [LARGE SCALE GENOMIC DNA]</scope>
    <source>
        <strain evidence="1 2">KCTC 42856</strain>
    </source>
</reference>
<dbReference type="RefSeq" id="WP_058933703.1">
    <property type="nucleotide sequence ID" value="NZ_CP013729.1"/>
</dbReference>
<dbReference type="KEGG" id="rdp:RD2015_690"/>
<evidence type="ECO:0000313" key="2">
    <source>
        <dbReference type="Proteomes" id="UP000060699"/>
    </source>
</evidence>
<dbReference type="STRING" id="76731.RD2015_690"/>